<dbReference type="EMBL" id="OCNJ01000010">
    <property type="protein sequence ID" value="SOD99928.1"/>
    <property type="molecule type" value="Genomic_DNA"/>
</dbReference>
<dbReference type="RefSeq" id="WP_097280947.1">
    <property type="nucleotide sequence ID" value="NZ_OCNJ01000010.1"/>
</dbReference>
<keyword evidence="4" id="KW-0645">Protease</keyword>
<dbReference type="GO" id="GO:0003700">
    <property type="term" value="F:DNA-binding transcription factor activity"/>
    <property type="evidence" value="ECO:0007669"/>
    <property type="project" value="TreeGrafter"/>
</dbReference>
<dbReference type="CDD" id="cd00038">
    <property type="entry name" value="CAP_ED"/>
    <property type="match status" value="1"/>
</dbReference>
<dbReference type="Pfam" id="PF02517">
    <property type="entry name" value="Rce1-like"/>
    <property type="match status" value="1"/>
</dbReference>
<dbReference type="Proteomes" id="UP000219621">
    <property type="component" value="Unassembled WGS sequence"/>
</dbReference>
<protein>
    <submittedName>
        <fullName evidence="4">CAAX protease self-immunity</fullName>
    </submittedName>
</protein>
<feature type="transmembrane region" description="Helical" evidence="2">
    <location>
        <begin position="333"/>
        <end position="355"/>
    </location>
</feature>
<evidence type="ECO:0000313" key="4">
    <source>
        <dbReference type="EMBL" id="SOD99928.1"/>
    </source>
</evidence>
<feature type="transmembrane region" description="Helical" evidence="2">
    <location>
        <begin position="249"/>
        <end position="270"/>
    </location>
</feature>
<dbReference type="InterPro" id="IPR018490">
    <property type="entry name" value="cNMP-bd_dom_sf"/>
</dbReference>
<dbReference type="PRINTS" id="PR00103">
    <property type="entry name" value="CAMPKINASE"/>
</dbReference>
<dbReference type="InterPro" id="IPR014710">
    <property type="entry name" value="RmlC-like_jellyroll"/>
</dbReference>
<name>A0A286GWM1_9PROT</name>
<reference evidence="4 5" key="1">
    <citation type="submission" date="2017-09" db="EMBL/GenBank/DDBJ databases">
        <authorList>
            <person name="Ehlers B."/>
            <person name="Leendertz F.H."/>
        </authorList>
    </citation>
    <scope>NUCLEOTIDE SEQUENCE [LARGE SCALE GENOMIC DNA]</scope>
    <source>
        <strain evidence="4 5">USBA 140</strain>
    </source>
</reference>
<dbReference type="InterPro" id="IPR003675">
    <property type="entry name" value="Rce1/LyrA-like_dom"/>
</dbReference>
<dbReference type="AlphaFoldDB" id="A0A286GWM1"/>
<dbReference type="SMART" id="SM00100">
    <property type="entry name" value="cNMP"/>
    <property type="match status" value="1"/>
</dbReference>
<dbReference type="PROSITE" id="PS00889">
    <property type="entry name" value="CNMP_BINDING_2"/>
    <property type="match status" value="1"/>
</dbReference>
<feature type="transmembrane region" description="Helical" evidence="2">
    <location>
        <begin position="211"/>
        <end position="229"/>
    </location>
</feature>
<dbReference type="InterPro" id="IPR018488">
    <property type="entry name" value="cNMP-bd_CS"/>
</dbReference>
<dbReference type="GO" id="GO:0006508">
    <property type="term" value="P:proteolysis"/>
    <property type="evidence" value="ECO:0007669"/>
    <property type="project" value="UniProtKB-KW"/>
</dbReference>
<organism evidence="4 5">
    <name type="scientific">Caenispirillum bisanense</name>
    <dbReference type="NCBI Taxonomy" id="414052"/>
    <lineage>
        <taxon>Bacteria</taxon>
        <taxon>Pseudomonadati</taxon>
        <taxon>Pseudomonadota</taxon>
        <taxon>Alphaproteobacteria</taxon>
        <taxon>Rhodospirillales</taxon>
        <taxon>Novispirillaceae</taxon>
        <taxon>Caenispirillum</taxon>
    </lineage>
</organism>
<dbReference type="OrthoDB" id="3525895at2"/>
<feature type="transmembrane region" description="Helical" evidence="2">
    <location>
        <begin position="180"/>
        <end position="199"/>
    </location>
</feature>
<dbReference type="SUPFAM" id="SSF51206">
    <property type="entry name" value="cAMP-binding domain-like"/>
    <property type="match status" value="1"/>
</dbReference>
<dbReference type="GO" id="GO:0005829">
    <property type="term" value="C:cytosol"/>
    <property type="evidence" value="ECO:0007669"/>
    <property type="project" value="TreeGrafter"/>
</dbReference>
<dbReference type="PANTHER" id="PTHR24567">
    <property type="entry name" value="CRP FAMILY TRANSCRIPTIONAL REGULATORY PROTEIN"/>
    <property type="match status" value="1"/>
</dbReference>
<evidence type="ECO:0000259" key="3">
    <source>
        <dbReference type="PROSITE" id="PS50042"/>
    </source>
</evidence>
<dbReference type="InterPro" id="IPR050397">
    <property type="entry name" value="Env_Response_Regulators"/>
</dbReference>
<keyword evidence="2" id="KW-0812">Transmembrane</keyword>
<dbReference type="Gene3D" id="2.60.120.10">
    <property type="entry name" value="Jelly Rolls"/>
    <property type="match status" value="1"/>
</dbReference>
<proteinExistence type="predicted"/>
<evidence type="ECO:0000256" key="1">
    <source>
        <dbReference type="SAM" id="MobiDB-lite"/>
    </source>
</evidence>
<evidence type="ECO:0000313" key="5">
    <source>
        <dbReference type="Proteomes" id="UP000219621"/>
    </source>
</evidence>
<feature type="transmembrane region" description="Helical" evidence="2">
    <location>
        <begin position="362"/>
        <end position="381"/>
    </location>
</feature>
<keyword evidence="2" id="KW-1133">Transmembrane helix</keyword>
<dbReference type="GO" id="GO:0080120">
    <property type="term" value="P:CAAX-box protein maturation"/>
    <property type="evidence" value="ECO:0007669"/>
    <property type="project" value="UniProtKB-ARBA"/>
</dbReference>
<evidence type="ECO:0000256" key="2">
    <source>
        <dbReference type="SAM" id="Phobius"/>
    </source>
</evidence>
<dbReference type="GO" id="GO:0004175">
    <property type="term" value="F:endopeptidase activity"/>
    <property type="evidence" value="ECO:0007669"/>
    <property type="project" value="UniProtKB-ARBA"/>
</dbReference>
<dbReference type="PROSITE" id="PS50042">
    <property type="entry name" value="CNMP_BINDING_3"/>
    <property type="match status" value="1"/>
</dbReference>
<feature type="region of interest" description="Disordered" evidence="1">
    <location>
        <begin position="1"/>
        <end position="21"/>
    </location>
</feature>
<keyword evidence="2" id="KW-0472">Membrane</keyword>
<accession>A0A286GWM1</accession>
<dbReference type="InterPro" id="IPR000595">
    <property type="entry name" value="cNMP-bd_dom"/>
</dbReference>
<gene>
    <name evidence="4" type="ORF">SAMN05421508_110112</name>
</gene>
<dbReference type="PANTHER" id="PTHR24567:SF68">
    <property type="entry name" value="DNA-BINDING TRANSCRIPTIONAL DUAL REGULATOR CRP"/>
    <property type="match status" value="1"/>
</dbReference>
<keyword evidence="4" id="KW-0378">Hydrolase</keyword>
<feature type="domain" description="Cyclic nucleotide-binding" evidence="3">
    <location>
        <begin position="28"/>
        <end position="123"/>
    </location>
</feature>
<sequence length="382" mass="40978">MTSPLASVPPAPSSEAPAASPRDALDKILPGLSPAMADAVRQAMVVRHVAAGATIMTEGDRTDSLYLIEDGNVTVFRALGIDGGERILATLPAGAILGEMALLDGQPRSASVRAATDCRLTEIAPAKVLALPNGEQVLAAIRSSLAVAVTNRMRTQTDKYVAAVEREMAAIKERQHFGRFFIYALGLMTIGLLVNDILSKQILDVDIFTPTFAWVYLLIIMIPTSLVIWRMKIPLRDLGITTIGMKRSIVEGAILSAATVAVAFAAAWVLRTTGIHAGTPVPAEWGPTTGYFFHSVLQELVARGLLQSSFQRFLDDRRGLQSVVLSSTLFGVFHIHFGFMAVVVTILSGLLFGAVYLRHRNLAGVTLLHFFAGGAAFWSGLL</sequence>
<dbReference type="Pfam" id="PF00027">
    <property type="entry name" value="cNMP_binding"/>
    <property type="match status" value="1"/>
</dbReference>
<keyword evidence="5" id="KW-1185">Reference proteome</keyword>